<organism evidence="1 2">
    <name type="scientific">Peribacillus simplex</name>
    <dbReference type="NCBI Taxonomy" id="1478"/>
    <lineage>
        <taxon>Bacteria</taxon>
        <taxon>Bacillati</taxon>
        <taxon>Bacillota</taxon>
        <taxon>Bacilli</taxon>
        <taxon>Bacillales</taxon>
        <taxon>Bacillaceae</taxon>
        <taxon>Peribacillus</taxon>
    </lineage>
</organism>
<sequence length="90" mass="10341">MNSAPKSGTHLLKNILKGMPSVSHDPKNELYEDHSYQLRNHYYKLSHLKPNEIAVGHVYPIGMVFYAEELKHETYRGDLSVKTKLFGKAK</sequence>
<proteinExistence type="predicted"/>
<name>A0A9X8R546_9BACI</name>
<gene>
    <name evidence="1" type="ORF">SAMN05878482_1011184</name>
</gene>
<dbReference type="EMBL" id="FTMX01000001">
    <property type="protein sequence ID" value="SIQ42452.1"/>
    <property type="molecule type" value="Genomic_DNA"/>
</dbReference>
<dbReference type="AlphaFoldDB" id="A0A9X8R546"/>
<comment type="caution">
    <text evidence="1">The sequence shown here is derived from an EMBL/GenBank/DDBJ whole genome shotgun (WGS) entry which is preliminary data.</text>
</comment>
<accession>A0A9X8R546</accession>
<evidence type="ECO:0000313" key="1">
    <source>
        <dbReference type="EMBL" id="SIQ42452.1"/>
    </source>
</evidence>
<evidence type="ECO:0000313" key="2">
    <source>
        <dbReference type="Proteomes" id="UP000185829"/>
    </source>
</evidence>
<dbReference type="Proteomes" id="UP000185829">
    <property type="component" value="Unassembled WGS sequence"/>
</dbReference>
<reference evidence="1 2" key="1">
    <citation type="submission" date="2017-01" db="EMBL/GenBank/DDBJ databases">
        <authorList>
            <person name="Varghese N."/>
            <person name="Submissions S."/>
        </authorList>
    </citation>
    <scope>NUCLEOTIDE SEQUENCE [LARGE SCALE GENOMIC DNA]</scope>
    <source>
        <strain evidence="1 2">RUG2-6</strain>
    </source>
</reference>
<protein>
    <submittedName>
        <fullName evidence="1">Uncharacterized protein</fullName>
    </submittedName>
</protein>